<feature type="transmembrane region" description="Helical" evidence="1">
    <location>
        <begin position="12"/>
        <end position="37"/>
    </location>
</feature>
<dbReference type="PANTHER" id="PTHR36195">
    <property type="entry name" value="DOMAIN PROTEIN, PUTATIVE (AFU_ORTHOLOGUE AFUA_5G01990)-RELATED-RELATED"/>
    <property type="match status" value="1"/>
</dbReference>
<accession>A0A397NQG5</accession>
<comment type="caution">
    <text evidence="3">The sequence shown here is derived from an EMBL/GenBank/DDBJ whole genome shotgun (WGS) entry which is preliminary data.</text>
</comment>
<dbReference type="Pfam" id="PF00199">
    <property type="entry name" value="Catalase"/>
    <property type="match status" value="1"/>
</dbReference>
<dbReference type="SUPFAM" id="SSF56634">
    <property type="entry name" value="Heme-dependent catalase-like"/>
    <property type="match status" value="1"/>
</dbReference>
<feature type="domain" description="Catalase core" evidence="2">
    <location>
        <begin position="70"/>
        <end position="182"/>
    </location>
</feature>
<dbReference type="AlphaFoldDB" id="A0A397NQG5"/>
<keyword evidence="1" id="KW-1133">Transmembrane helix</keyword>
<dbReference type="RefSeq" id="WP_249929041.1">
    <property type="nucleotide sequence ID" value="NZ_QXDA01000001.1"/>
</dbReference>
<keyword evidence="1" id="KW-0812">Transmembrane</keyword>
<keyword evidence="1" id="KW-0472">Membrane</keyword>
<dbReference type="Proteomes" id="UP000265836">
    <property type="component" value="Unassembled WGS sequence"/>
</dbReference>
<dbReference type="EMBL" id="QXDA01000001">
    <property type="protein sequence ID" value="RIA35894.1"/>
    <property type="molecule type" value="Genomic_DNA"/>
</dbReference>
<dbReference type="Gene3D" id="2.40.180.10">
    <property type="entry name" value="Catalase core domain"/>
    <property type="match status" value="1"/>
</dbReference>
<evidence type="ECO:0000313" key="4">
    <source>
        <dbReference type="Proteomes" id="UP000265836"/>
    </source>
</evidence>
<name>A0A397NQG5_ECTOL</name>
<dbReference type="CDD" id="cd08152">
    <property type="entry name" value="y4iL_like"/>
    <property type="match status" value="1"/>
</dbReference>
<sequence length="401" mass="45255">MLKRFWLWLGRLLGKLLLTLGVVGLIGWGLGEAYYAWKFSGPVSTEEQIPPDEAALTRVIIEDAVRIVEQHRDNTRVLRDAHAKAHGCVKAEVHVLDDLDESLRQGVFSQPGHTWQAWMRLSNGNAYPQFDRARDARGMAIKLLDVPGEKLMKSPAHAGEQDFVMFNHPAFFVSDVAEYRTNFAAQADGKKVQAFFPSLDPRTWEIRHLIIALKTLAPAPETPVATTYNSIAPFKLGDLNIKYRVVPAPQNCPPYELPKQNDGLPNFLRNALYQQLSLDRAPACFELQVQKQNAQYYMPIEDPSVEWSEKISPFESVARITVKAQDFDSREQNLFCDNMSFNPWHALPEHRPIGGINRLRKSVYEAVSAYRHQRNAAPEIAAPVNSGVQQQEAEASVELSE</sequence>
<dbReference type="InterPro" id="IPR020835">
    <property type="entry name" value="Catalase_sf"/>
</dbReference>
<dbReference type="GO" id="GO:0020037">
    <property type="term" value="F:heme binding"/>
    <property type="evidence" value="ECO:0007669"/>
    <property type="project" value="InterPro"/>
</dbReference>
<protein>
    <submittedName>
        <fullName evidence="3">Catalase</fullName>
    </submittedName>
</protein>
<proteinExistence type="predicted"/>
<dbReference type="InterPro" id="IPR011614">
    <property type="entry name" value="Catalase_core"/>
</dbReference>
<organism evidence="3 4">
    <name type="scientific">Ectopseudomonas oleovorans</name>
    <name type="common">Pseudomonas oleovorans</name>
    <dbReference type="NCBI Taxonomy" id="301"/>
    <lineage>
        <taxon>Bacteria</taxon>
        <taxon>Pseudomonadati</taxon>
        <taxon>Pseudomonadota</taxon>
        <taxon>Gammaproteobacteria</taxon>
        <taxon>Pseudomonadales</taxon>
        <taxon>Pseudomonadaceae</taxon>
        <taxon>Ectopseudomonas</taxon>
    </lineage>
</organism>
<evidence type="ECO:0000259" key="2">
    <source>
        <dbReference type="Pfam" id="PF00199"/>
    </source>
</evidence>
<evidence type="ECO:0000313" key="3">
    <source>
        <dbReference type="EMBL" id="RIA35894.1"/>
    </source>
</evidence>
<dbReference type="GO" id="GO:0004096">
    <property type="term" value="F:catalase activity"/>
    <property type="evidence" value="ECO:0007669"/>
    <property type="project" value="InterPro"/>
</dbReference>
<dbReference type="PANTHER" id="PTHR36195:SF4">
    <property type="entry name" value="DOMAIN PROTEIN, PUTATIVE (AFU_ORTHOLOGUE AFUA_5G01990)-RELATED"/>
    <property type="match status" value="1"/>
</dbReference>
<gene>
    <name evidence="3" type="ORF">DFO61_0347</name>
</gene>
<reference evidence="3 4" key="1">
    <citation type="submission" date="2018-08" db="EMBL/GenBank/DDBJ databases">
        <title>Genome sequencing of rice bacterial endophytes.</title>
        <authorList>
            <person name="Venturi V."/>
        </authorList>
    </citation>
    <scope>NUCLEOTIDE SEQUENCE [LARGE SCALE GENOMIC DNA]</scope>
    <source>
        <strain evidence="3 4">E1205</strain>
    </source>
</reference>
<evidence type="ECO:0000256" key="1">
    <source>
        <dbReference type="SAM" id="Phobius"/>
    </source>
</evidence>